<gene>
    <name evidence="2" type="ORF">PCOR1329_LOCUS16691</name>
</gene>
<evidence type="ECO:0000313" key="2">
    <source>
        <dbReference type="EMBL" id="CAK0812391.1"/>
    </source>
</evidence>
<comment type="caution">
    <text evidence="2">The sequence shown here is derived from an EMBL/GenBank/DDBJ whole genome shotgun (WGS) entry which is preliminary data.</text>
</comment>
<dbReference type="EMBL" id="CAUYUJ010005125">
    <property type="protein sequence ID" value="CAK0812391.1"/>
    <property type="molecule type" value="Genomic_DNA"/>
</dbReference>
<evidence type="ECO:0000256" key="1">
    <source>
        <dbReference type="SAM" id="MobiDB-lite"/>
    </source>
</evidence>
<proteinExistence type="predicted"/>
<dbReference type="Proteomes" id="UP001189429">
    <property type="component" value="Unassembled WGS sequence"/>
</dbReference>
<reference evidence="2" key="1">
    <citation type="submission" date="2023-10" db="EMBL/GenBank/DDBJ databases">
        <authorList>
            <person name="Chen Y."/>
            <person name="Shah S."/>
            <person name="Dougan E. K."/>
            <person name="Thang M."/>
            <person name="Chan C."/>
        </authorList>
    </citation>
    <scope>NUCLEOTIDE SEQUENCE [LARGE SCALE GENOMIC DNA]</scope>
</reference>
<organism evidence="2 3">
    <name type="scientific">Prorocentrum cordatum</name>
    <dbReference type="NCBI Taxonomy" id="2364126"/>
    <lineage>
        <taxon>Eukaryota</taxon>
        <taxon>Sar</taxon>
        <taxon>Alveolata</taxon>
        <taxon>Dinophyceae</taxon>
        <taxon>Prorocentrales</taxon>
        <taxon>Prorocentraceae</taxon>
        <taxon>Prorocentrum</taxon>
    </lineage>
</organism>
<evidence type="ECO:0000313" key="3">
    <source>
        <dbReference type="Proteomes" id="UP001189429"/>
    </source>
</evidence>
<sequence length="181" mass="18247">MVDLVGELDACAGSSRHPQGGGRGLRAGRADREIHARLGVECLGLDVDPAAVGRAQRAAGASVLADAGGPAGLSFAACDVRSGAALAAQLRPGDLVVGLHPCGSLGERVVSALQAAAGDDAVTTRARRAPQAAAGARGPLPSPGAVVSCCLHGKPEAPVEDPSRRVPRWAQSSAWRCRGRR</sequence>
<accession>A0ABN9R113</accession>
<keyword evidence="3" id="KW-1185">Reference proteome</keyword>
<protein>
    <submittedName>
        <fullName evidence="2">Uncharacterized protein</fullName>
    </submittedName>
</protein>
<name>A0ABN9R113_9DINO</name>
<feature type="region of interest" description="Disordered" evidence="1">
    <location>
        <begin position="156"/>
        <end position="181"/>
    </location>
</feature>